<name>A0A6L2PRV6_COPFO</name>
<keyword evidence="3" id="KW-1185">Reference proteome</keyword>
<dbReference type="Proteomes" id="UP000502823">
    <property type="component" value="Unassembled WGS sequence"/>
</dbReference>
<dbReference type="InParanoid" id="A0A6L2PRV6"/>
<dbReference type="OrthoDB" id="6624226at2759"/>
<dbReference type="Gene3D" id="3.30.420.10">
    <property type="entry name" value="Ribonuclease H-like superfamily/Ribonuclease H"/>
    <property type="match status" value="1"/>
</dbReference>
<dbReference type="InterPro" id="IPR036397">
    <property type="entry name" value="RNaseH_sf"/>
</dbReference>
<dbReference type="PANTHER" id="PTHR47331:SF1">
    <property type="entry name" value="GAG-LIKE PROTEIN"/>
    <property type="match status" value="1"/>
</dbReference>
<dbReference type="PANTHER" id="PTHR47331">
    <property type="entry name" value="PHD-TYPE DOMAIN-CONTAINING PROTEIN"/>
    <property type="match status" value="1"/>
</dbReference>
<feature type="domain" description="Integrase zinc-binding" evidence="1">
    <location>
        <begin position="134"/>
        <end position="186"/>
    </location>
</feature>
<evidence type="ECO:0000313" key="3">
    <source>
        <dbReference type="Proteomes" id="UP000502823"/>
    </source>
</evidence>
<proteinExistence type="predicted"/>
<reference evidence="3" key="1">
    <citation type="submission" date="2020-01" db="EMBL/GenBank/DDBJ databases">
        <title>Draft genome sequence of the Termite Coptotermes fromosanus.</title>
        <authorList>
            <person name="Itakura S."/>
            <person name="Yosikawa Y."/>
            <person name="Umezawa K."/>
        </authorList>
    </citation>
    <scope>NUCLEOTIDE SEQUENCE [LARGE SCALE GENOMIC DNA]</scope>
</reference>
<dbReference type="InterPro" id="IPR041588">
    <property type="entry name" value="Integrase_H2C2"/>
</dbReference>
<sequence length="303" mass="35227">MKWWEGPSWLRLPEEDWPSVEPAASKEEVNRERRRGVVTSLLGEGQGEAWYLIYFSKYREILRLIAWMLRFANNACRGRPNRIVGELLVDEVVAAEKVLVFEDEEGILRVRTKITEWENMENFKYPVLLPSNYQLVTLLIQQYHLRLLHAGLHTVLPELRENFWILKGRRTVRKVLSKCVRCKRHEQQGIQVAPGTFPEDRVRDASVFEVAGIDLAGPLFLKERKKCWIIMFTRAVYRAVHLELMTCLSTKGFLLGLRRFIAHRGCLKVIYSDNGTNFVGADNLFKTIAWAAIEADASVWRIQ</sequence>
<gene>
    <name evidence="2" type="ORF">Cfor_10101</name>
</gene>
<protein>
    <recommendedName>
        <fullName evidence="1">Integrase zinc-binding domain-containing protein</fullName>
    </recommendedName>
</protein>
<dbReference type="Gene3D" id="1.10.340.70">
    <property type="match status" value="1"/>
</dbReference>
<dbReference type="EMBL" id="BLKM01000549">
    <property type="protein sequence ID" value="GFG35349.1"/>
    <property type="molecule type" value="Genomic_DNA"/>
</dbReference>
<dbReference type="GO" id="GO:0003676">
    <property type="term" value="F:nucleic acid binding"/>
    <property type="evidence" value="ECO:0007669"/>
    <property type="project" value="InterPro"/>
</dbReference>
<accession>A0A6L2PRV6</accession>
<dbReference type="InterPro" id="IPR012337">
    <property type="entry name" value="RNaseH-like_sf"/>
</dbReference>
<dbReference type="SUPFAM" id="SSF53098">
    <property type="entry name" value="Ribonuclease H-like"/>
    <property type="match status" value="1"/>
</dbReference>
<dbReference type="AlphaFoldDB" id="A0A6L2PRV6"/>
<organism evidence="2 3">
    <name type="scientific">Coptotermes formosanus</name>
    <name type="common">Formosan subterranean termite</name>
    <dbReference type="NCBI Taxonomy" id="36987"/>
    <lineage>
        <taxon>Eukaryota</taxon>
        <taxon>Metazoa</taxon>
        <taxon>Ecdysozoa</taxon>
        <taxon>Arthropoda</taxon>
        <taxon>Hexapoda</taxon>
        <taxon>Insecta</taxon>
        <taxon>Pterygota</taxon>
        <taxon>Neoptera</taxon>
        <taxon>Polyneoptera</taxon>
        <taxon>Dictyoptera</taxon>
        <taxon>Blattodea</taxon>
        <taxon>Blattoidea</taxon>
        <taxon>Termitoidae</taxon>
        <taxon>Rhinotermitidae</taxon>
        <taxon>Coptotermes</taxon>
    </lineage>
</organism>
<evidence type="ECO:0000259" key="1">
    <source>
        <dbReference type="Pfam" id="PF17921"/>
    </source>
</evidence>
<dbReference type="Pfam" id="PF17921">
    <property type="entry name" value="Integrase_H2C2"/>
    <property type="match status" value="1"/>
</dbReference>
<comment type="caution">
    <text evidence="2">The sequence shown here is derived from an EMBL/GenBank/DDBJ whole genome shotgun (WGS) entry which is preliminary data.</text>
</comment>
<evidence type="ECO:0000313" key="2">
    <source>
        <dbReference type="EMBL" id="GFG35349.1"/>
    </source>
</evidence>